<dbReference type="FunFam" id="1.10.510.10:FF:000237">
    <property type="entry name" value="G-type lectin S-receptor-like serine/threonine-protein kinase"/>
    <property type="match status" value="1"/>
</dbReference>
<keyword evidence="17" id="KW-0325">Glycoprotein</keyword>
<keyword evidence="7 23" id="KW-0812">Transmembrane</keyword>
<evidence type="ECO:0000313" key="26">
    <source>
        <dbReference type="EMBL" id="CAJ1978180.1"/>
    </source>
</evidence>
<protein>
    <recommendedName>
        <fullName evidence="3">non-specific serine/threonine protein kinase</fullName>
        <ecNumber evidence="3">2.7.11.1</ecNumber>
    </recommendedName>
</protein>
<keyword evidence="8" id="KW-0732">Signal</keyword>
<dbReference type="CDD" id="cd01098">
    <property type="entry name" value="PAN_AP_plant"/>
    <property type="match status" value="1"/>
</dbReference>
<accession>A0AA86W402</accession>
<dbReference type="PROSITE" id="PS51138">
    <property type="entry name" value="ENT"/>
    <property type="match status" value="1"/>
</dbReference>
<dbReference type="PANTHER" id="PTHR47976:SF2">
    <property type="entry name" value="RECEPTOR-LIKE SERINE_THREONINE-PROTEIN KINASE"/>
    <property type="match status" value="1"/>
</dbReference>
<dbReference type="PROSITE" id="PS50011">
    <property type="entry name" value="PROTEIN_KINASE_DOM"/>
    <property type="match status" value="1"/>
</dbReference>
<evidence type="ECO:0000256" key="3">
    <source>
        <dbReference type="ARBA" id="ARBA00012513"/>
    </source>
</evidence>
<keyword evidence="5" id="KW-0245">EGF-like domain</keyword>
<dbReference type="EMBL" id="OY731408">
    <property type="protein sequence ID" value="CAJ1978180.1"/>
    <property type="molecule type" value="Genomic_DNA"/>
</dbReference>
<dbReference type="Gramene" id="rna-AYBTSS11_LOCUS30368">
    <property type="protein sequence ID" value="CAJ1978180.1"/>
    <property type="gene ID" value="gene-AYBTSS11_LOCUS30368"/>
</dbReference>
<gene>
    <name evidence="26" type="ORF">AYBTSS11_LOCUS30368</name>
</gene>
<dbReference type="Gene3D" id="1.10.510.10">
    <property type="entry name" value="Transferase(Phosphotransferase) domain 1"/>
    <property type="match status" value="1"/>
</dbReference>
<dbReference type="FunFam" id="2.30.30.140:FF:000088">
    <property type="entry name" value="Protein EMSY-LIKE 3"/>
    <property type="match status" value="1"/>
</dbReference>
<evidence type="ECO:0000256" key="10">
    <source>
        <dbReference type="ARBA" id="ARBA00022741"/>
    </source>
</evidence>
<feature type="binding site" evidence="21">
    <location>
        <position position="437"/>
    </location>
    <ligand>
        <name>ATP</name>
        <dbReference type="ChEBI" id="CHEBI:30616"/>
    </ligand>
</feature>
<evidence type="ECO:0000256" key="7">
    <source>
        <dbReference type="ARBA" id="ARBA00022692"/>
    </source>
</evidence>
<dbReference type="InterPro" id="IPR036142">
    <property type="entry name" value="ENT_dom-like_sf"/>
</dbReference>
<evidence type="ECO:0000256" key="9">
    <source>
        <dbReference type="ARBA" id="ARBA00022734"/>
    </source>
</evidence>
<keyword evidence="12 21" id="KW-0067">ATP-binding</keyword>
<dbReference type="GO" id="GO:0016020">
    <property type="term" value="C:membrane"/>
    <property type="evidence" value="ECO:0007669"/>
    <property type="project" value="UniProtKB-SubCell"/>
</dbReference>
<dbReference type="Gene3D" id="3.30.200.20">
    <property type="entry name" value="Phosphorylase Kinase, domain 1"/>
    <property type="match status" value="1"/>
</dbReference>
<feature type="compositionally biased region" description="Gly residues" evidence="22">
    <location>
        <begin position="1143"/>
        <end position="1153"/>
    </location>
</feature>
<keyword evidence="16" id="KW-0675">Receptor</keyword>
<keyword evidence="9" id="KW-0430">Lectin</keyword>
<dbReference type="InterPro" id="IPR001245">
    <property type="entry name" value="Ser-Thr/Tyr_kinase_cat_dom"/>
</dbReference>
<evidence type="ECO:0000256" key="22">
    <source>
        <dbReference type="SAM" id="MobiDB-lite"/>
    </source>
</evidence>
<evidence type="ECO:0000256" key="1">
    <source>
        <dbReference type="ARBA" id="ARBA00004123"/>
    </source>
</evidence>
<dbReference type="CDD" id="cd20404">
    <property type="entry name" value="Tudor_Agenet_AtEML-like"/>
    <property type="match status" value="1"/>
</dbReference>
<feature type="region of interest" description="Disordered" evidence="22">
    <location>
        <begin position="1229"/>
        <end position="1248"/>
    </location>
</feature>
<dbReference type="Gene3D" id="2.90.10.30">
    <property type="match status" value="1"/>
</dbReference>
<evidence type="ECO:0000256" key="12">
    <source>
        <dbReference type="ARBA" id="ARBA00022840"/>
    </source>
</evidence>
<evidence type="ECO:0000256" key="13">
    <source>
        <dbReference type="ARBA" id="ARBA00022989"/>
    </source>
</evidence>
<evidence type="ECO:0000256" key="5">
    <source>
        <dbReference type="ARBA" id="ARBA00022536"/>
    </source>
</evidence>
<dbReference type="Pfam" id="PF07714">
    <property type="entry name" value="PK_Tyr_Ser-Thr"/>
    <property type="match status" value="1"/>
</dbReference>
<evidence type="ECO:0000256" key="8">
    <source>
        <dbReference type="ARBA" id="ARBA00022729"/>
    </source>
</evidence>
<dbReference type="FunFam" id="1.10.1240.40:FF:000003">
    <property type="entry name" value="Protein EMSY-LIKE 3 isoform A"/>
    <property type="match status" value="1"/>
</dbReference>
<dbReference type="FunFam" id="3.30.200.20:FF:000059">
    <property type="entry name" value="S-receptor-like serine/threonine-protein kinase"/>
    <property type="match status" value="1"/>
</dbReference>
<evidence type="ECO:0000256" key="11">
    <source>
        <dbReference type="ARBA" id="ARBA00022777"/>
    </source>
</evidence>
<evidence type="ECO:0000256" key="19">
    <source>
        <dbReference type="ARBA" id="ARBA00047899"/>
    </source>
</evidence>
<feature type="domain" description="Protein kinase" evidence="24">
    <location>
        <begin position="407"/>
        <end position="680"/>
    </location>
</feature>
<evidence type="ECO:0000256" key="20">
    <source>
        <dbReference type="ARBA" id="ARBA00048679"/>
    </source>
</evidence>
<feature type="domain" description="ENT" evidence="25">
    <location>
        <begin position="866"/>
        <end position="953"/>
    </location>
</feature>
<keyword evidence="4" id="KW-0723">Serine/threonine-protein kinase</keyword>
<dbReference type="InterPro" id="IPR001480">
    <property type="entry name" value="Bulb-type_lectin_dom"/>
</dbReference>
<dbReference type="InterPro" id="IPR008271">
    <property type="entry name" value="Ser/Thr_kinase_AS"/>
</dbReference>
<feature type="compositionally biased region" description="Polar residues" evidence="22">
    <location>
        <begin position="987"/>
        <end position="999"/>
    </location>
</feature>
<dbReference type="InterPro" id="IPR011009">
    <property type="entry name" value="Kinase-like_dom_sf"/>
</dbReference>
<dbReference type="SMART" id="SM01191">
    <property type="entry name" value="ENT"/>
    <property type="match status" value="1"/>
</dbReference>
<dbReference type="InterPro" id="IPR005491">
    <property type="entry name" value="ENT_dom"/>
</dbReference>
<dbReference type="SUPFAM" id="SSF158639">
    <property type="entry name" value="ENT-like"/>
    <property type="match status" value="1"/>
</dbReference>
<keyword evidence="11" id="KW-0418">Kinase</keyword>
<dbReference type="SUPFAM" id="SSF56112">
    <property type="entry name" value="Protein kinase-like (PK-like)"/>
    <property type="match status" value="1"/>
</dbReference>
<evidence type="ECO:0000256" key="14">
    <source>
        <dbReference type="ARBA" id="ARBA00023136"/>
    </source>
</evidence>
<evidence type="ECO:0000256" key="15">
    <source>
        <dbReference type="ARBA" id="ARBA00023157"/>
    </source>
</evidence>
<dbReference type="AlphaFoldDB" id="A0AA86W402"/>
<evidence type="ECO:0000313" key="27">
    <source>
        <dbReference type="Proteomes" id="UP001189624"/>
    </source>
</evidence>
<evidence type="ECO:0000256" key="2">
    <source>
        <dbReference type="ARBA" id="ARBA00004479"/>
    </source>
</evidence>
<dbReference type="InterPro" id="IPR000719">
    <property type="entry name" value="Prot_kinase_dom"/>
</dbReference>
<sequence length="1248" mass="139243">MVCKAKTNSSFSIRVHVEAHRQIVVYDPKGHDTWHRPENNTVPLVSCASMLDNGSFVLVDEGGKKVWESFEEPTDTILPGQNLAKPKSFRARQSDTSFAMMMKALNLPHMRLTGPLELSRSQLFFDESGRMYIKNDTGTVISEITYGGSDEFFYMARIDPDGVFRLYRHPKGEHTAVANSCSSRWWSVEQQYPQDICLSFTRQTGNVICGFNSYCVTINDRSSCECPDHYSPFEHDNLTGCRPDFPLRSCKRDGWEQNKDLVDFKEYSNLDWPLSDYDRWIGTAMDKDMCRQKCLEDCFCAVAIYGEGKCWKKKYPLSNGRKHPNVTRIALVKVPKTDLNKGEKEQTTLVLVISILLGSSAFLNVLLLVALFAVFFVFYHKRLLNSPNLSLGTISYFTYKELEEATTGFKQMLGAGAFGTVYKGVLTSNTSRYVAVKRLDKVVQEGDKEFKTEVSVIGQTHNRNLVRLLGYCDEGEHRLLVYEYMSNGSLAGFLFGISRPHWNQRVQIALGIARGLTYLHEECSTQIIHCDIKPQNILLDDLFTPRIADFGLAKLLLAEQTKAARTGLRGTIGYFAPEWFRKASITTKVDVYSFGVVLLEIICCKSGVAFALESEEDALIDWAYRCYSRGKVAKLVENDEDAKNDIKWVEKHVMVAIWCTQEDPSLRPSMKKVTQMLEGVTTVSVRPCPSIRSLSRPAAISNTHSFSPTHKANLFVFVVFFSLNLNQSFNRSTGLLRSASWLWTTNPMTVAVISLPPLSSPFRFRSQLRYAFALWFLLVHSLDLNFEVKRGWGDDKTLSVYCDSLCTEGMVAVSFQWMGTDDDLPPTHQNRISRGGGGGGGGRLAGNGRSAVGSIPYPRMYGEIDMETQIHQLEQEAYSSVLRAFKAQADAITWEKESLITELRKELRLSNEEHRELLGRVNADDVIRRIREWRQTGGHQPGVLSTGQGLHDSVPSPTVSASRKKQKITPSVPSRSFGGPSPPFHPQTVTAPHQPSSSAAKRGSVPGSKGKKHKPGQILPGVSSMKQYPSSGPAGRNQAPNRAVAGEHAEGASFDSLVGRRVRTRWPDDNNFYEAVITNYNPADGRHNLVYDMGSANETWEWVNLSEISPEDIQWVGEDPGINHRGGFGGSGHGVNRSVGRDGVPGGGRGRGATKGQSRKDFLSSQNGIGKKAPDDIQILHTDTLIKEVERVFSVNHPDPLEIEKAKKVLKDHEQALIDAIARLNDLSDGESDGAGHHFSHAQSMDRE</sequence>
<dbReference type="SUPFAM" id="SSF63748">
    <property type="entry name" value="Tudor/PWWP/MBT"/>
    <property type="match status" value="1"/>
</dbReference>
<dbReference type="PANTHER" id="PTHR47976">
    <property type="entry name" value="G-TYPE LECTIN S-RECEPTOR-LIKE SERINE/THREONINE-PROTEIN KINASE SD2-5"/>
    <property type="match status" value="1"/>
</dbReference>
<dbReference type="Proteomes" id="UP001189624">
    <property type="component" value="Chromosome 11"/>
</dbReference>
<dbReference type="Gene3D" id="1.10.1240.40">
    <property type="entry name" value="ENT domain"/>
    <property type="match status" value="1"/>
</dbReference>
<dbReference type="CDD" id="cd14066">
    <property type="entry name" value="STKc_IRAK"/>
    <property type="match status" value="1"/>
</dbReference>
<keyword evidence="15" id="KW-1015">Disulfide bond</keyword>
<dbReference type="InterPro" id="IPR017441">
    <property type="entry name" value="Protein_kinase_ATP_BS"/>
</dbReference>
<dbReference type="Gene3D" id="2.30.30.140">
    <property type="match status" value="1"/>
</dbReference>
<evidence type="ECO:0000256" key="23">
    <source>
        <dbReference type="SAM" id="Phobius"/>
    </source>
</evidence>
<dbReference type="Pfam" id="PF01453">
    <property type="entry name" value="B_lectin"/>
    <property type="match status" value="1"/>
</dbReference>
<proteinExistence type="predicted"/>
<dbReference type="GO" id="GO:0005634">
    <property type="term" value="C:nucleus"/>
    <property type="evidence" value="ECO:0007669"/>
    <property type="project" value="UniProtKB-SubCell"/>
</dbReference>
<evidence type="ECO:0000256" key="21">
    <source>
        <dbReference type="PROSITE-ProRule" id="PRU10141"/>
    </source>
</evidence>
<dbReference type="PROSITE" id="PS00108">
    <property type="entry name" value="PROTEIN_KINASE_ST"/>
    <property type="match status" value="1"/>
</dbReference>
<evidence type="ECO:0000256" key="4">
    <source>
        <dbReference type="ARBA" id="ARBA00022527"/>
    </source>
</evidence>
<dbReference type="GO" id="GO:0004674">
    <property type="term" value="F:protein serine/threonine kinase activity"/>
    <property type="evidence" value="ECO:0007669"/>
    <property type="project" value="UniProtKB-KW"/>
</dbReference>
<dbReference type="SUPFAM" id="SSF51110">
    <property type="entry name" value="alpha-D-mannose-specific plant lectins"/>
    <property type="match status" value="1"/>
</dbReference>
<keyword evidence="27" id="KW-1185">Reference proteome</keyword>
<feature type="compositionally biased region" description="Low complexity" evidence="22">
    <location>
        <begin position="970"/>
        <end position="979"/>
    </location>
</feature>
<evidence type="ECO:0000256" key="16">
    <source>
        <dbReference type="ARBA" id="ARBA00023170"/>
    </source>
</evidence>
<evidence type="ECO:0000256" key="17">
    <source>
        <dbReference type="ARBA" id="ARBA00023180"/>
    </source>
</evidence>
<feature type="region of interest" description="Disordered" evidence="22">
    <location>
        <begin position="1127"/>
        <end position="1175"/>
    </location>
</feature>
<comment type="subcellular location">
    <subcellularLocation>
        <location evidence="2">Membrane</location>
        <topology evidence="2">Single-pass type I membrane protein</topology>
    </subcellularLocation>
    <subcellularLocation>
        <location evidence="1">Nucleus</location>
    </subcellularLocation>
</comment>
<dbReference type="GO" id="GO:0030246">
    <property type="term" value="F:carbohydrate binding"/>
    <property type="evidence" value="ECO:0007669"/>
    <property type="project" value="UniProtKB-KW"/>
</dbReference>
<comment type="catalytic activity">
    <reaction evidence="20">
        <text>L-seryl-[protein] + ATP = O-phospho-L-seryl-[protein] + ADP + H(+)</text>
        <dbReference type="Rhea" id="RHEA:17989"/>
        <dbReference type="Rhea" id="RHEA-COMP:9863"/>
        <dbReference type="Rhea" id="RHEA-COMP:11604"/>
        <dbReference type="ChEBI" id="CHEBI:15378"/>
        <dbReference type="ChEBI" id="CHEBI:29999"/>
        <dbReference type="ChEBI" id="CHEBI:30616"/>
        <dbReference type="ChEBI" id="CHEBI:83421"/>
        <dbReference type="ChEBI" id="CHEBI:456216"/>
        <dbReference type="EC" id="2.7.11.1"/>
    </reaction>
</comment>
<dbReference type="SMART" id="SM00220">
    <property type="entry name" value="S_TKc"/>
    <property type="match status" value="1"/>
</dbReference>
<evidence type="ECO:0000259" key="25">
    <source>
        <dbReference type="PROSITE" id="PS51138"/>
    </source>
</evidence>
<organism evidence="26 27">
    <name type="scientific">Sphenostylis stenocarpa</name>
    <dbReference type="NCBI Taxonomy" id="92480"/>
    <lineage>
        <taxon>Eukaryota</taxon>
        <taxon>Viridiplantae</taxon>
        <taxon>Streptophyta</taxon>
        <taxon>Embryophyta</taxon>
        <taxon>Tracheophyta</taxon>
        <taxon>Spermatophyta</taxon>
        <taxon>Magnoliopsida</taxon>
        <taxon>eudicotyledons</taxon>
        <taxon>Gunneridae</taxon>
        <taxon>Pentapetalae</taxon>
        <taxon>rosids</taxon>
        <taxon>fabids</taxon>
        <taxon>Fabales</taxon>
        <taxon>Fabaceae</taxon>
        <taxon>Papilionoideae</taxon>
        <taxon>50 kb inversion clade</taxon>
        <taxon>NPAAA clade</taxon>
        <taxon>indigoferoid/millettioid clade</taxon>
        <taxon>Phaseoleae</taxon>
        <taxon>Sphenostylis</taxon>
    </lineage>
</organism>
<keyword evidence="10 21" id="KW-0547">Nucleotide-binding</keyword>
<dbReference type="EC" id="2.7.11.1" evidence="3"/>
<evidence type="ECO:0000256" key="6">
    <source>
        <dbReference type="ARBA" id="ARBA00022679"/>
    </source>
</evidence>
<name>A0AA86W402_9FABA</name>
<evidence type="ECO:0000259" key="24">
    <source>
        <dbReference type="PROSITE" id="PS50011"/>
    </source>
</evidence>
<comment type="catalytic activity">
    <reaction evidence="19">
        <text>L-threonyl-[protein] + ATP = O-phospho-L-threonyl-[protein] + ADP + H(+)</text>
        <dbReference type="Rhea" id="RHEA:46608"/>
        <dbReference type="Rhea" id="RHEA-COMP:11060"/>
        <dbReference type="Rhea" id="RHEA-COMP:11605"/>
        <dbReference type="ChEBI" id="CHEBI:15378"/>
        <dbReference type="ChEBI" id="CHEBI:30013"/>
        <dbReference type="ChEBI" id="CHEBI:30616"/>
        <dbReference type="ChEBI" id="CHEBI:61977"/>
        <dbReference type="ChEBI" id="CHEBI:456216"/>
        <dbReference type="EC" id="2.7.11.1"/>
    </reaction>
</comment>
<dbReference type="InterPro" id="IPR036426">
    <property type="entry name" value="Bulb-type_lectin_dom_sf"/>
</dbReference>
<keyword evidence="6" id="KW-0808">Transferase</keyword>
<dbReference type="GO" id="GO:0005524">
    <property type="term" value="F:ATP binding"/>
    <property type="evidence" value="ECO:0007669"/>
    <property type="project" value="UniProtKB-UniRule"/>
</dbReference>
<keyword evidence="18" id="KW-0539">Nucleus</keyword>
<dbReference type="PROSITE" id="PS00107">
    <property type="entry name" value="PROTEIN_KINASE_ATP"/>
    <property type="match status" value="1"/>
</dbReference>
<feature type="transmembrane region" description="Helical" evidence="23">
    <location>
        <begin position="349"/>
        <end position="379"/>
    </location>
</feature>
<evidence type="ECO:0000256" key="18">
    <source>
        <dbReference type="ARBA" id="ARBA00023242"/>
    </source>
</evidence>
<keyword evidence="14 23" id="KW-0472">Membrane</keyword>
<keyword evidence="13 23" id="KW-1133">Transmembrane helix</keyword>
<reference evidence="26" key="1">
    <citation type="submission" date="2023-10" db="EMBL/GenBank/DDBJ databases">
        <authorList>
            <person name="Domelevo Entfellner J.-B."/>
        </authorList>
    </citation>
    <scope>NUCLEOTIDE SEQUENCE</scope>
</reference>
<dbReference type="InterPro" id="IPR051343">
    <property type="entry name" value="G-type_lectin_kinases/EP1-like"/>
</dbReference>
<dbReference type="Pfam" id="PF03735">
    <property type="entry name" value="ENT"/>
    <property type="match status" value="1"/>
</dbReference>
<feature type="region of interest" description="Disordered" evidence="22">
    <location>
        <begin position="937"/>
        <end position="1048"/>
    </location>
</feature>